<dbReference type="InterPro" id="IPR028082">
    <property type="entry name" value="Peripla_BP_I"/>
</dbReference>
<evidence type="ECO:0000259" key="4">
    <source>
        <dbReference type="Pfam" id="PF13458"/>
    </source>
</evidence>
<dbReference type="AlphaFoldDB" id="A0A8J3IQE4"/>
<keyword evidence="6" id="KW-1185">Reference proteome</keyword>
<feature type="domain" description="Leucine-binding protein" evidence="4">
    <location>
        <begin position="865"/>
        <end position="1134"/>
    </location>
</feature>
<feature type="transmembrane region" description="Helical" evidence="3">
    <location>
        <begin position="673"/>
        <end position="694"/>
    </location>
</feature>
<organism evidence="5 6">
    <name type="scientific">Reticulibacter mediterranei</name>
    <dbReference type="NCBI Taxonomy" id="2778369"/>
    <lineage>
        <taxon>Bacteria</taxon>
        <taxon>Bacillati</taxon>
        <taxon>Chloroflexota</taxon>
        <taxon>Ktedonobacteria</taxon>
        <taxon>Ktedonobacterales</taxon>
        <taxon>Reticulibacteraceae</taxon>
        <taxon>Reticulibacter</taxon>
    </lineage>
</organism>
<sequence length="1221" mass="138105">MVIDLLVERSISALPHAHLDFAHNSTPALLHELLQYICNQISISENSGGKKLTFPRCQLGLTAILEPTNENIDELRKNIEKKIARSLPLHEQLDDLISATSNFLFVIALLLVLFKWLLKILESLPSLRDLLWSSTIKWYKRRSQDLRLPPSSDIVDILIVLRQWSKSTETKQRQAVAKRLLFDAFLEDLREAFDTKRMKSARERTTHIALFLDNYDFSLSGGAGNEFLNMLIKNRLDGKTDPLLVVAGSHQRLFDTTEPAQNPPFDWQEENLTQREMKERAQVLYDQWEARLFKEKRQLEPLLCLPLWLHDFGLNETASYLSRVIGQGQSSAFEYFTLAEDIQSVTHGHPLALSLITEVLQDARVRERHVSMGEVMNEPLPLSISIALNQEQTTIGAFLLSVLLRQISPSEQMQLAYCSAPQTLDIPILKMLFGLHSEKEAGELWMRYSKFTFVRINEQQKMILHPLVRDLLTQSLLSLSTPGRNYYKVTHSNLREHFAELAVSQNNPEQCQDALVEEAYHALTLGDPEPAITYICTATEKKDERWRADLQAIVQASTKFMPQDSKRAAVNALFQAKLHQRLKDVVTALVLDSWFLHIPGISTVERAEIYYELSEAYRYLPDHHQEDQEIASDYFSKAQMLLRQNLSQEIVSVFRVPIKPFPVRKISKVWRTLRLALVGLLVLASLTSYLFMYYGQYARTFCHPYGVLSPRSVIYSAYFSPDTRVVRADDGECIGISDGSFAFDVTKNHTVEAYKTQAADYFMNGDENNASIYWEKAHDEDPSDAETLIYEENQNVMNLVATEHFSYVTIVVFTMLTSSPQHQRTAPGRDDLRGAYIAQKQQNSNFKTPLIRILIANAGDRAIYAVPVAEQIIEAQKVDKTIVGVIGPPQSRDETVQATKLLGKAHIPVVSAATSSDSFTNISPYFFRASANNSDQVNMAAQYAESRLNAQTAVLFEDPHDNYSANLAEKFVTRFQTQDHHTILKREEYNAKDTENLSNTLAEEINNACTYNPDLIYFSGRADEMLILLNNFPFCGKGNKTKIMAADELDQIISEAGGKFPATAGGRLYYTSFASVHEWDHPSQNQWYPTQFFASYRAIFDVVSQSSGQQIMPNGHVILAYDATMLFLDAITNTVKRTKTVFFRLEELRDSIAAIHGEDAMQGVSGVIDFGAKPTGDPVGKAIVILAVDEQGGVKLAETLNRLHLDAPAENTVHLQGKYPE</sequence>
<reference evidence="5" key="1">
    <citation type="submission" date="2020-10" db="EMBL/GenBank/DDBJ databases">
        <title>Taxonomic study of unclassified bacteria belonging to the class Ktedonobacteria.</title>
        <authorList>
            <person name="Yabe S."/>
            <person name="Wang C.M."/>
            <person name="Zheng Y."/>
            <person name="Sakai Y."/>
            <person name="Cavaletti L."/>
            <person name="Monciardini P."/>
            <person name="Donadio S."/>
        </authorList>
    </citation>
    <scope>NUCLEOTIDE SEQUENCE</scope>
    <source>
        <strain evidence="5">ID150040</strain>
    </source>
</reference>
<feature type="transmembrane region" description="Helical" evidence="3">
    <location>
        <begin position="96"/>
        <end position="118"/>
    </location>
</feature>
<proteinExistence type="inferred from homology"/>
<name>A0A8J3IQE4_9CHLR</name>
<dbReference type="Gene3D" id="3.40.50.2300">
    <property type="match status" value="2"/>
</dbReference>
<dbReference type="SUPFAM" id="SSF53822">
    <property type="entry name" value="Periplasmic binding protein-like I"/>
    <property type="match status" value="1"/>
</dbReference>
<evidence type="ECO:0000256" key="3">
    <source>
        <dbReference type="SAM" id="Phobius"/>
    </source>
</evidence>
<evidence type="ECO:0000256" key="1">
    <source>
        <dbReference type="ARBA" id="ARBA00010062"/>
    </source>
</evidence>
<keyword evidence="3" id="KW-0472">Membrane</keyword>
<gene>
    <name evidence="5" type="ORF">KSF_051000</name>
</gene>
<keyword evidence="3" id="KW-1133">Transmembrane helix</keyword>
<keyword evidence="3" id="KW-0812">Transmembrane</keyword>
<dbReference type="PANTHER" id="PTHR47151:SF2">
    <property type="entry name" value="AMINO ACID BINDING PROTEIN"/>
    <property type="match status" value="1"/>
</dbReference>
<evidence type="ECO:0000313" key="6">
    <source>
        <dbReference type="Proteomes" id="UP000597444"/>
    </source>
</evidence>
<dbReference type="EMBL" id="BNJK01000001">
    <property type="protein sequence ID" value="GHO95052.1"/>
    <property type="molecule type" value="Genomic_DNA"/>
</dbReference>
<evidence type="ECO:0000256" key="2">
    <source>
        <dbReference type="ARBA" id="ARBA00022729"/>
    </source>
</evidence>
<comment type="similarity">
    <text evidence="1">Belongs to the leucine-binding protein family.</text>
</comment>
<dbReference type="PANTHER" id="PTHR47151">
    <property type="entry name" value="LEU/ILE/VAL-BINDING ABC TRANSPORTER SUBUNIT"/>
    <property type="match status" value="1"/>
</dbReference>
<dbReference type="InterPro" id="IPR028081">
    <property type="entry name" value="Leu-bd"/>
</dbReference>
<comment type="caution">
    <text evidence="5">The sequence shown here is derived from an EMBL/GenBank/DDBJ whole genome shotgun (WGS) entry which is preliminary data.</text>
</comment>
<keyword evidence="2" id="KW-0732">Signal</keyword>
<dbReference type="Pfam" id="PF13458">
    <property type="entry name" value="Peripla_BP_6"/>
    <property type="match status" value="1"/>
</dbReference>
<protein>
    <recommendedName>
        <fullName evidence="4">Leucine-binding protein domain-containing protein</fullName>
    </recommendedName>
</protein>
<dbReference type="Proteomes" id="UP000597444">
    <property type="component" value="Unassembled WGS sequence"/>
</dbReference>
<evidence type="ECO:0000313" key="5">
    <source>
        <dbReference type="EMBL" id="GHO95052.1"/>
    </source>
</evidence>
<accession>A0A8J3IQE4</accession>